<sequence length="164" mass="17766">MPTLKPKLIFAIALLALTTVGGCKKGAAVGPKDNSDNVWLLNNIKHTVTGTNRTGTPGEPETSIVFQESYIGNSAVIDFTFKTLPTASGTYRLIYHDLTPLGDDEMNLVVNTRDTNSCQYIGEPVNVQVTVTNGKIKIDVPPVKVKSYDESQAVYDLSASVYEL</sequence>
<dbReference type="PROSITE" id="PS51257">
    <property type="entry name" value="PROKAR_LIPOPROTEIN"/>
    <property type="match status" value="1"/>
</dbReference>
<protein>
    <submittedName>
        <fullName evidence="2">Uncharacterized protein</fullName>
    </submittedName>
</protein>
<proteinExistence type="predicted"/>
<reference evidence="2 3" key="1">
    <citation type="submission" date="2016-07" db="EMBL/GenBank/DDBJ databases">
        <title>Genomic analysis of zinc-resistant bacterium Mucilaginibacter pedocola TBZ30.</title>
        <authorList>
            <person name="Huang J."/>
            <person name="Tang J."/>
        </authorList>
    </citation>
    <scope>NUCLEOTIDE SEQUENCE [LARGE SCALE GENOMIC DNA]</scope>
    <source>
        <strain evidence="2 3">TBZ30</strain>
    </source>
</reference>
<name>A0A1S9PBQ8_9SPHI</name>
<evidence type="ECO:0000256" key="1">
    <source>
        <dbReference type="SAM" id="SignalP"/>
    </source>
</evidence>
<dbReference type="AlphaFoldDB" id="A0A1S9PBQ8"/>
<comment type="caution">
    <text evidence="2">The sequence shown here is derived from an EMBL/GenBank/DDBJ whole genome shotgun (WGS) entry which is preliminary data.</text>
</comment>
<gene>
    <name evidence="2" type="ORF">BC343_10320</name>
</gene>
<evidence type="ECO:0000313" key="3">
    <source>
        <dbReference type="Proteomes" id="UP000189739"/>
    </source>
</evidence>
<feature type="signal peptide" evidence="1">
    <location>
        <begin position="1"/>
        <end position="21"/>
    </location>
</feature>
<dbReference type="Proteomes" id="UP000189739">
    <property type="component" value="Unassembled WGS sequence"/>
</dbReference>
<dbReference type="STRING" id="1792845.BC343_10320"/>
<dbReference type="RefSeq" id="WP_078349775.1">
    <property type="nucleotide sequence ID" value="NZ_MBTF01000034.1"/>
</dbReference>
<dbReference type="OrthoDB" id="797516at2"/>
<organism evidence="2 3">
    <name type="scientific">Mucilaginibacter pedocola</name>
    <dbReference type="NCBI Taxonomy" id="1792845"/>
    <lineage>
        <taxon>Bacteria</taxon>
        <taxon>Pseudomonadati</taxon>
        <taxon>Bacteroidota</taxon>
        <taxon>Sphingobacteriia</taxon>
        <taxon>Sphingobacteriales</taxon>
        <taxon>Sphingobacteriaceae</taxon>
        <taxon>Mucilaginibacter</taxon>
    </lineage>
</organism>
<keyword evidence="1" id="KW-0732">Signal</keyword>
<accession>A0A1S9PBQ8</accession>
<evidence type="ECO:0000313" key="2">
    <source>
        <dbReference type="EMBL" id="OOQ58048.1"/>
    </source>
</evidence>
<keyword evidence="3" id="KW-1185">Reference proteome</keyword>
<dbReference type="EMBL" id="MBTF01000034">
    <property type="protein sequence ID" value="OOQ58048.1"/>
    <property type="molecule type" value="Genomic_DNA"/>
</dbReference>
<feature type="chain" id="PRO_5012300885" evidence="1">
    <location>
        <begin position="22"/>
        <end position="164"/>
    </location>
</feature>